<dbReference type="Proteomes" id="UP001147700">
    <property type="component" value="Unassembled WGS sequence"/>
</dbReference>
<organism evidence="2 3">
    <name type="scientific">Solirubrobacter deserti</name>
    <dbReference type="NCBI Taxonomy" id="2282478"/>
    <lineage>
        <taxon>Bacteria</taxon>
        <taxon>Bacillati</taxon>
        <taxon>Actinomycetota</taxon>
        <taxon>Thermoleophilia</taxon>
        <taxon>Solirubrobacterales</taxon>
        <taxon>Solirubrobacteraceae</taxon>
        <taxon>Solirubrobacter</taxon>
    </lineage>
</organism>
<keyword evidence="1" id="KW-0812">Transmembrane</keyword>
<accession>A0ABT4RT60</accession>
<evidence type="ECO:0008006" key="4">
    <source>
        <dbReference type="Google" id="ProtNLM"/>
    </source>
</evidence>
<sequence length="150" mass="15701">MATQYDPQTSLDDIRRMQARTRAEYVRHGFAWRSVLAAAVGLFVVVAARDLPDPWDTIVSLGAAVVLVGMAIVHTRGAAVRRRGSAAELALLCGASVALIAAIAGLPALAEALELPAPNTFAAAAVALLSVGLARLTRSAFASAVRRQDR</sequence>
<keyword evidence="1" id="KW-0472">Membrane</keyword>
<keyword evidence="1" id="KW-1133">Transmembrane helix</keyword>
<feature type="transmembrane region" description="Helical" evidence="1">
    <location>
        <begin position="54"/>
        <end position="74"/>
    </location>
</feature>
<feature type="transmembrane region" description="Helical" evidence="1">
    <location>
        <begin position="121"/>
        <end position="141"/>
    </location>
</feature>
<dbReference type="RefSeq" id="WP_202953510.1">
    <property type="nucleotide sequence ID" value="NZ_JAPCID010000060.1"/>
</dbReference>
<evidence type="ECO:0000313" key="2">
    <source>
        <dbReference type="EMBL" id="MDA0141568.1"/>
    </source>
</evidence>
<evidence type="ECO:0000256" key="1">
    <source>
        <dbReference type="SAM" id="Phobius"/>
    </source>
</evidence>
<protein>
    <recommendedName>
        <fullName evidence="4">DUF202 domain-containing protein</fullName>
    </recommendedName>
</protein>
<proteinExistence type="predicted"/>
<dbReference type="EMBL" id="JAPCID010000060">
    <property type="protein sequence ID" value="MDA0141568.1"/>
    <property type="molecule type" value="Genomic_DNA"/>
</dbReference>
<reference evidence="2" key="1">
    <citation type="submission" date="2022-10" db="EMBL/GenBank/DDBJ databases">
        <title>The WGS of Solirubrobacter sp. CPCC 204708.</title>
        <authorList>
            <person name="Jiang Z."/>
        </authorList>
    </citation>
    <scope>NUCLEOTIDE SEQUENCE</scope>
    <source>
        <strain evidence="2">CPCC 204708</strain>
    </source>
</reference>
<feature type="transmembrane region" description="Helical" evidence="1">
    <location>
        <begin position="30"/>
        <end position="48"/>
    </location>
</feature>
<comment type="caution">
    <text evidence="2">The sequence shown here is derived from an EMBL/GenBank/DDBJ whole genome shotgun (WGS) entry which is preliminary data.</text>
</comment>
<evidence type="ECO:0000313" key="3">
    <source>
        <dbReference type="Proteomes" id="UP001147700"/>
    </source>
</evidence>
<keyword evidence="3" id="KW-1185">Reference proteome</keyword>
<name>A0ABT4RT60_9ACTN</name>
<feature type="transmembrane region" description="Helical" evidence="1">
    <location>
        <begin position="86"/>
        <end position="109"/>
    </location>
</feature>
<gene>
    <name evidence="2" type="ORF">OJ962_29005</name>
</gene>